<keyword evidence="2" id="KW-0677">Repeat</keyword>
<evidence type="ECO:0000313" key="4">
    <source>
        <dbReference type="EMBL" id="KAF6101653.1"/>
    </source>
</evidence>
<organism evidence="4 5">
    <name type="scientific">Phyllostomus discolor</name>
    <name type="common">pale spear-nosed bat</name>
    <dbReference type="NCBI Taxonomy" id="89673"/>
    <lineage>
        <taxon>Eukaryota</taxon>
        <taxon>Metazoa</taxon>
        <taxon>Chordata</taxon>
        <taxon>Craniata</taxon>
        <taxon>Vertebrata</taxon>
        <taxon>Euteleostomi</taxon>
        <taxon>Mammalia</taxon>
        <taxon>Eutheria</taxon>
        <taxon>Laurasiatheria</taxon>
        <taxon>Chiroptera</taxon>
        <taxon>Yangochiroptera</taxon>
        <taxon>Phyllostomidae</taxon>
        <taxon>Phyllostominae</taxon>
        <taxon>Phyllostomus</taxon>
    </lineage>
</organism>
<proteinExistence type="predicted"/>
<evidence type="ECO:0000313" key="5">
    <source>
        <dbReference type="Proteomes" id="UP000664940"/>
    </source>
</evidence>
<name>A0A833ZZL9_9CHIR</name>
<dbReference type="PANTHER" id="PTHR19862:SF14">
    <property type="entry name" value="WD REPEAT-CONTAINING PROTEIN 48"/>
    <property type="match status" value="1"/>
</dbReference>
<evidence type="ECO:0000256" key="3">
    <source>
        <dbReference type="SAM" id="MobiDB-lite"/>
    </source>
</evidence>
<reference evidence="4 5" key="1">
    <citation type="journal article" date="2020" name="Nature">
        <title>Six reference-quality genomes reveal evolution of bat adaptations.</title>
        <authorList>
            <person name="Jebb D."/>
            <person name="Huang Z."/>
            <person name="Pippel M."/>
            <person name="Hughes G.M."/>
            <person name="Lavrichenko K."/>
            <person name="Devanna P."/>
            <person name="Winkler S."/>
            <person name="Jermiin L.S."/>
            <person name="Skirmuntt E.C."/>
            <person name="Katzourakis A."/>
            <person name="Burkitt-Gray L."/>
            <person name="Ray D.A."/>
            <person name="Sullivan K.A.M."/>
            <person name="Roscito J.G."/>
            <person name="Kirilenko B.M."/>
            <person name="Davalos L.M."/>
            <person name="Corthals A.P."/>
            <person name="Power M.L."/>
            <person name="Jones G."/>
            <person name="Ransome R.D."/>
            <person name="Dechmann D.K.N."/>
            <person name="Locatelli A.G."/>
            <person name="Puechmaille S.J."/>
            <person name="Fedrigo O."/>
            <person name="Jarvis E.D."/>
            <person name="Hiller M."/>
            <person name="Vernes S.C."/>
            <person name="Myers E.W."/>
            <person name="Teeling E.C."/>
        </authorList>
    </citation>
    <scope>NUCLEOTIDE SEQUENCE [LARGE SCALE GENOMIC DNA]</scope>
    <source>
        <strain evidence="4">Bat1K_MPI-CBG_1</strain>
    </source>
</reference>
<dbReference type="PANTHER" id="PTHR19862">
    <property type="entry name" value="WD REPEAT-CONTAINING PROTEIN 48"/>
    <property type="match status" value="1"/>
</dbReference>
<gene>
    <name evidence="4" type="ORF">HJG60_020284</name>
</gene>
<dbReference type="CDD" id="cd17041">
    <property type="entry name" value="Ubl_WDR48"/>
    <property type="match status" value="1"/>
</dbReference>
<comment type="caution">
    <text evidence="4">The sequence shown here is derived from an EMBL/GenBank/DDBJ whole genome shotgun (WGS) entry which is preliminary data.</text>
</comment>
<sequence length="121" mass="13825">MLTPGDVEAMVPSDLLMSQPALAFYRDRLSASDMLQVRKVMEHVYEKIINLDNESQTTSSSNNEKPGEQEKEEDIAVLAEEKIELLCQDQVLDPNMDLRTVKHFIWKSGGDLTLHYRQKST</sequence>
<dbReference type="InterPro" id="IPR021772">
    <property type="entry name" value="WDR48/Bun107"/>
</dbReference>
<dbReference type="EMBL" id="JABVXQ010000007">
    <property type="protein sequence ID" value="KAF6101653.1"/>
    <property type="molecule type" value="Genomic_DNA"/>
</dbReference>
<dbReference type="Pfam" id="PF11816">
    <property type="entry name" value="DUF3337"/>
    <property type="match status" value="1"/>
</dbReference>
<protein>
    <submittedName>
        <fullName evidence="4">WD repeat domain 48</fullName>
    </submittedName>
</protein>
<dbReference type="GO" id="GO:0043130">
    <property type="term" value="F:ubiquitin binding"/>
    <property type="evidence" value="ECO:0007669"/>
    <property type="project" value="TreeGrafter"/>
</dbReference>
<accession>A0A833ZZL9</accession>
<dbReference type="GO" id="GO:0000724">
    <property type="term" value="P:double-strand break repair via homologous recombination"/>
    <property type="evidence" value="ECO:0007669"/>
    <property type="project" value="TreeGrafter"/>
</dbReference>
<dbReference type="AlphaFoldDB" id="A0A833ZZL9"/>
<keyword evidence="1" id="KW-0853">WD repeat</keyword>
<evidence type="ECO:0000256" key="2">
    <source>
        <dbReference type="ARBA" id="ARBA00022737"/>
    </source>
</evidence>
<feature type="region of interest" description="Disordered" evidence="3">
    <location>
        <begin position="51"/>
        <end position="73"/>
    </location>
</feature>
<evidence type="ECO:0000256" key="1">
    <source>
        <dbReference type="ARBA" id="ARBA00022574"/>
    </source>
</evidence>
<dbReference type="InterPro" id="IPR051246">
    <property type="entry name" value="WDR48"/>
</dbReference>
<feature type="compositionally biased region" description="Low complexity" evidence="3">
    <location>
        <begin position="53"/>
        <end position="64"/>
    </location>
</feature>
<dbReference type="Proteomes" id="UP000664940">
    <property type="component" value="Unassembled WGS sequence"/>
</dbReference>